<accession>A0ABP0GQD1</accession>
<evidence type="ECO:0000313" key="3">
    <source>
        <dbReference type="Proteomes" id="UP001642483"/>
    </source>
</evidence>
<comment type="caution">
    <text evidence="2">The sequence shown here is derived from an EMBL/GenBank/DDBJ whole genome shotgun (WGS) entry which is preliminary data.</text>
</comment>
<name>A0ABP0GQD1_CLALP</name>
<gene>
    <name evidence="2" type="ORF">CVLEPA_LOCUS27248</name>
</gene>
<evidence type="ECO:0000313" key="2">
    <source>
        <dbReference type="EMBL" id="CAK8693966.1"/>
    </source>
</evidence>
<proteinExistence type="predicted"/>
<protein>
    <submittedName>
        <fullName evidence="2">Uncharacterized protein</fullName>
    </submittedName>
</protein>
<reference evidence="2 3" key="1">
    <citation type="submission" date="2024-02" db="EMBL/GenBank/DDBJ databases">
        <authorList>
            <person name="Daric V."/>
            <person name="Darras S."/>
        </authorList>
    </citation>
    <scope>NUCLEOTIDE SEQUENCE [LARGE SCALE GENOMIC DNA]</scope>
</reference>
<evidence type="ECO:0000256" key="1">
    <source>
        <dbReference type="SAM" id="MobiDB-lite"/>
    </source>
</evidence>
<feature type="region of interest" description="Disordered" evidence="1">
    <location>
        <begin position="1"/>
        <end position="21"/>
    </location>
</feature>
<keyword evidence="3" id="KW-1185">Reference proteome</keyword>
<dbReference type="EMBL" id="CAWYQH010000141">
    <property type="protein sequence ID" value="CAK8693966.1"/>
    <property type="molecule type" value="Genomic_DNA"/>
</dbReference>
<dbReference type="Proteomes" id="UP001642483">
    <property type="component" value="Unassembled WGS sequence"/>
</dbReference>
<sequence>MAKSWQLKNSKGDQHHRMTNNQLNPSFGIHLIEISKTILMIFEENLATSCLKSKITQLLFEL</sequence>
<organism evidence="2 3">
    <name type="scientific">Clavelina lepadiformis</name>
    <name type="common">Light-bulb sea squirt</name>
    <name type="synonym">Ascidia lepadiformis</name>
    <dbReference type="NCBI Taxonomy" id="159417"/>
    <lineage>
        <taxon>Eukaryota</taxon>
        <taxon>Metazoa</taxon>
        <taxon>Chordata</taxon>
        <taxon>Tunicata</taxon>
        <taxon>Ascidiacea</taxon>
        <taxon>Aplousobranchia</taxon>
        <taxon>Clavelinidae</taxon>
        <taxon>Clavelina</taxon>
    </lineage>
</organism>